<keyword evidence="4" id="KW-1185">Reference proteome</keyword>
<dbReference type="PANTHER" id="PTHR30388">
    <property type="entry name" value="ALDEHYDE OXIDOREDUCTASE MOLYBDENUM COFACTOR ASSEMBLY PROTEIN"/>
    <property type="match status" value="1"/>
</dbReference>
<dbReference type="eggNOG" id="COG1975">
    <property type="taxonomic scope" value="Bacteria"/>
</dbReference>
<dbReference type="EMBL" id="JMQI01000028">
    <property type="protein sequence ID" value="KDN21228.1"/>
    <property type="molecule type" value="Genomic_DNA"/>
</dbReference>
<proteinExistence type="predicted"/>
<feature type="domain" description="XdhC- CoxI" evidence="1">
    <location>
        <begin position="12"/>
        <end position="78"/>
    </location>
</feature>
<dbReference type="RefSeq" id="WP_043780516.1">
    <property type="nucleotide sequence ID" value="NZ_JMQI01000028.1"/>
</dbReference>
<gene>
    <name evidence="3" type="ORF">DV20_15160</name>
</gene>
<reference evidence="3 4" key="1">
    <citation type="submission" date="2014-05" db="EMBL/GenBank/DDBJ databases">
        <title>Draft genome sequence of Amycolatopsis rifamycinica DSM 46095.</title>
        <authorList>
            <person name="Lal R."/>
            <person name="Saxena A."/>
            <person name="Kumari R."/>
            <person name="Mukherjee U."/>
            <person name="Singh P."/>
            <person name="Sangwan N."/>
            <person name="Mahato N.K."/>
        </authorList>
    </citation>
    <scope>NUCLEOTIDE SEQUENCE [LARGE SCALE GENOMIC DNA]</scope>
    <source>
        <strain evidence="3 4">DSM 46095</strain>
    </source>
</reference>
<protein>
    <submittedName>
        <fullName evidence="3">XshC-Cox1 family protein</fullName>
    </submittedName>
</protein>
<feature type="domain" description="XdhC Rossmann" evidence="2">
    <location>
        <begin position="203"/>
        <end position="349"/>
    </location>
</feature>
<dbReference type="InterPro" id="IPR052698">
    <property type="entry name" value="MoCofactor_Util/Proc"/>
</dbReference>
<dbReference type="Gene3D" id="3.40.50.720">
    <property type="entry name" value="NAD(P)-binding Rossmann-like Domain"/>
    <property type="match status" value="1"/>
</dbReference>
<dbReference type="InterPro" id="IPR027051">
    <property type="entry name" value="XdhC_Rossmann_dom"/>
</dbReference>
<dbReference type="InterPro" id="IPR003777">
    <property type="entry name" value="XdhC_CoxI"/>
</dbReference>
<evidence type="ECO:0000259" key="2">
    <source>
        <dbReference type="Pfam" id="PF13478"/>
    </source>
</evidence>
<dbReference type="OrthoDB" id="9815497at2"/>
<feature type="domain" description="XdhC- CoxI" evidence="1">
    <location>
        <begin position="118"/>
        <end position="180"/>
    </location>
</feature>
<dbReference type="Pfam" id="PF13478">
    <property type="entry name" value="XdhC_C"/>
    <property type="match status" value="1"/>
</dbReference>
<comment type="caution">
    <text evidence="3">The sequence shown here is derived from an EMBL/GenBank/DDBJ whole genome shotgun (WGS) entry which is preliminary data.</text>
</comment>
<evidence type="ECO:0000259" key="1">
    <source>
        <dbReference type="Pfam" id="PF02625"/>
    </source>
</evidence>
<evidence type="ECO:0000313" key="3">
    <source>
        <dbReference type="EMBL" id="KDN21228.1"/>
    </source>
</evidence>
<accession>A0A066UAJ8</accession>
<dbReference type="Proteomes" id="UP000027345">
    <property type="component" value="Unassembled WGS sequence"/>
</dbReference>
<evidence type="ECO:0000313" key="4">
    <source>
        <dbReference type="Proteomes" id="UP000027345"/>
    </source>
</evidence>
<organism evidence="3 4">
    <name type="scientific">Amycolatopsis rifamycinica</name>
    <dbReference type="NCBI Taxonomy" id="287986"/>
    <lineage>
        <taxon>Bacteria</taxon>
        <taxon>Bacillati</taxon>
        <taxon>Actinomycetota</taxon>
        <taxon>Actinomycetes</taxon>
        <taxon>Pseudonocardiales</taxon>
        <taxon>Pseudonocardiaceae</taxon>
        <taxon>Amycolatopsis</taxon>
    </lineage>
</organism>
<dbReference type="STRING" id="287986.DV20_15160"/>
<dbReference type="PANTHER" id="PTHR30388:SF4">
    <property type="entry name" value="MOLYBDENUM COFACTOR INSERTION CHAPERONE PAOD"/>
    <property type="match status" value="1"/>
</dbReference>
<name>A0A066UAJ8_9PSEU</name>
<dbReference type="Pfam" id="PF02625">
    <property type="entry name" value="XdhC_CoxI"/>
    <property type="match status" value="2"/>
</dbReference>
<sequence>MRDVLDDVFRRWSAGETVGLGTVVATFSSAPRAPGAAMVVAPDGTVAGSVSGGCVEGAVYELAQEVVAERRPVLQRYGVTDDDAFAVGLTCGGIIDIYVEHVDRASMPELGDVVASVRGGEPVAVVTIIEHEREGLVGEHMIVWPDRTAGSLGSSRMDDAVADDARGLLASGRTGTLHYGPDGQRRGEGMAVFVNSFEPPPRLLVFGAIDFAAAMARMGAYLGYQVTVCDARPVFATASRFPDAHEVVVDWPHRYLRAEADAGRIDQRTAIAVLTHDPKFDVPLLEVALRLDVGYVGAMGSRKTHDDRFARLREAGITEAELDRLSSPIGLDLGARTPEETAVSIAAEIIALRWGGGGKRLAELSGRIHG</sequence>
<dbReference type="AlphaFoldDB" id="A0A066UAJ8"/>